<comment type="caution">
    <text evidence="3">The sequence shown here is derived from an EMBL/GenBank/DDBJ whole genome shotgun (WGS) entry which is preliminary data.</text>
</comment>
<dbReference type="OrthoDB" id="1179534at2"/>
<dbReference type="RefSeq" id="WP_066435378.1">
    <property type="nucleotide sequence ID" value="NZ_LZRN01000026.1"/>
</dbReference>
<evidence type="ECO:0000256" key="1">
    <source>
        <dbReference type="SAM" id="Phobius"/>
    </source>
</evidence>
<feature type="domain" description="DUF3592" evidence="2">
    <location>
        <begin position="55"/>
        <end position="118"/>
    </location>
</feature>
<dbReference type="InterPro" id="IPR021994">
    <property type="entry name" value="DUF3592"/>
</dbReference>
<dbReference type="STRING" id="49280.A9996_12395"/>
<sequence length="157" mass="17669">MLTSLTQIQISGLVALVVSTPFLIKSVRNLYLTSASKHWTKVSGTIKETSGFGLKNRLLYEYTVNRNTYKSHKICFTNSNSAKNQSASVFEKKYAQNQIVDVYYKPRNPKIAVLEPGRKDGLLLAIIILSILFVFGCLAVFDPGFFLQLFGSYFQII</sequence>
<proteinExistence type="predicted"/>
<reference evidence="3 4" key="1">
    <citation type="submission" date="2018-06" db="EMBL/GenBank/DDBJ databases">
        <title>Genomic Encyclopedia of Archaeal and Bacterial Type Strains, Phase II (KMG-II): from individual species to whole genera.</title>
        <authorList>
            <person name="Goeker M."/>
        </authorList>
    </citation>
    <scope>NUCLEOTIDE SEQUENCE [LARGE SCALE GENOMIC DNA]</scope>
    <source>
        <strain evidence="3 4">DSM 12408</strain>
    </source>
</reference>
<keyword evidence="1" id="KW-0472">Membrane</keyword>
<keyword evidence="1" id="KW-0812">Transmembrane</keyword>
<dbReference type="AlphaFoldDB" id="A0A1A7QZJ9"/>
<evidence type="ECO:0000313" key="3">
    <source>
        <dbReference type="EMBL" id="RAJ19841.1"/>
    </source>
</evidence>
<feature type="transmembrane region" description="Helical" evidence="1">
    <location>
        <begin position="122"/>
        <end position="141"/>
    </location>
</feature>
<gene>
    <name evidence="3" type="ORF">LX77_03362</name>
</gene>
<organism evidence="3 4">
    <name type="scientific">Gelidibacter algens</name>
    <dbReference type="NCBI Taxonomy" id="49280"/>
    <lineage>
        <taxon>Bacteria</taxon>
        <taxon>Pseudomonadati</taxon>
        <taxon>Bacteroidota</taxon>
        <taxon>Flavobacteriia</taxon>
        <taxon>Flavobacteriales</taxon>
        <taxon>Flavobacteriaceae</taxon>
        <taxon>Gelidibacter</taxon>
    </lineage>
</organism>
<dbReference type="EMBL" id="QLLQ01000018">
    <property type="protein sequence ID" value="RAJ19841.1"/>
    <property type="molecule type" value="Genomic_DNA"/>
</dbReference>
<keyword evidence="4" id="KW-1185">Reference proteome</keyword>
<keyword evidence="1" id="KW-1133">Transmembrane helix</keyword>
<evidence type="ECO:0000259" key="2">
    <source>
        <dbReference type="Pfam" id="PF12158"/>
    </source>
</evidence>
<evidence type="ECO:0000313" key="4">
    <source>
        <dbReference type="Proteomes" id="UP000248987"/>
    </source>
</evidence>
<dbReference type="Pfam" id="PF12158">
    <property type="entry name" value="DUF3592"/>
    <property type="match status" value="1"/>
</dbReference>
<name>A0A1A7QZJ9_9FLAO</name>
<protein>
    <submittedName>
        <fullName evidence="3">Uncharacterized protein DUF3592</fullName>
    </submittedName>
</protein>
<accession>A0A1A7QZJ9</accession>
<feature type="transmembrane region" description="Helical" evidence="1">
    <location>
        <begin position="6"/>
        <end position="24"/>
    </location>
</feature>
<dbReference type="Proteomes" id="UP000248987">
    <property type="component" value="Unassembled WGS sequence"/>
</dbReference>